<comment type="caution">
    <text evidence="2">The sequence shown here is derived from an EMBL/GenBank/DDBJ whole genome shotgun (WGS) entry which is preliminary data.</text>
</comment>
<sequence>MNNNGYTHLTEMPKIIQEECRKKSTSQPIYTKVVSSTPGRLRLRVASRYRQSGDIERIANALQAQPNINQVRTNIQNGSIVIQHDTQDDSFENVLATLKDLGIIFGDIAVGKSEAAAGVSDAVVDLNKRVRKATNNSVDLRFLFPLGLGILSIRKLLVSGLQFEIIPWYVLAWYAFDSFIKLHGMTQHSTNESEN</sequence>
<reference evidence="1" key="2">
    <citation type="submission" date="2019-11" db="EMBL/GenBank/DDBJ databases">
        <title>Improved Assembly of Tolypothrix boutellei genome.</title>
        <authorList>
            <person name="Sarangi A.N."/>
            <person name="Mukherjee M."/>
            <person name="Ghosh S."/>
            <person name="Singh D."/>
            <person name="Das A."/>
            <person name="Kant S."/>
            <person name="Prusty A."/>
            <person name="Tripathy S."/>
        </authorList>
    </citation>
    <scope>NUCLEOTIDE SEQUENCE</scope>
    <source>
        <strain evidence="1">VB521301</strain>
    </source>
</reference>
<reference evidence="2" key="1">
    <citation type="journal article" date="2015" name="Genome Announc.">
        <title>Draft Genome Sequence of Tolypothrix boutellei Strain VB521301.</title>
        <authorList>
            <person name="Chandrababunaidu M.M."/>
            <person name="Singh D."/>
            <person name="Sen D."/>
            <person name="Bhan S."/>
            <person name="Das S."/>
            <person name="Gupta A."/>
            <person name="Adhikary S.P."/>
            <person name="Tripathy S."/>
        </authorList>
    </citation>
    <scope>NUCLEOTIDE SEQUENCE</scope>
    <source>
        <strain evidence="2">VB521301</strain>
    </source>
</reference>
<evidence type="ECO:0000313" key="3">
    <source>
        <dbReference type="Proteomes" id="UP000029738"/>
    </source>
</evidence>
<dbReference type="OrthoDB" id="514446at2"/>
<organism evidence="2">
    <name type="scientific">Tolypothrix bouteillei VB521301</name>
    <dbReference type="NCBI Taxonomy" id="1479485"/>
    <lineage>
        <taxon>Bacteria</taxon>
        <taxon>Bacillati</taxon>
        <taxon>Cyanobacteriota</taxon>
        <taxon>Cyanophyceae</taxon>
        <taxon>Nostocales</taxon>
        <taxon>Tolypothrichaceae</taxon>
        <taxon>Tolypothrix</taxon>
    </lineage>
</organism>
<dbReference type="Proteomes" id="UP000029738">
    <property type="component" value="Unassembled WGS sequence"/>
</dbReference>
<dbReference type="STRING" id="1479485.DA73_0209590"/>
<accession>A0A0C1R2T8</accession>
<dbReference type="Pfam" id="PF19991">
    <property type="entry name" value="HMA_2"/>
    <property type="match status" value="1"/>
</dbReference>
<name>A0A0C1R2T8_9CYAN</name>
<evidence type="ECO:0000313" key="1">
    <source>
        <dbReference type="EMBL" id="KAF3884181.1"/>
    </source>
</evidence>
<gene>
    <name evidence="2" type="ORF">DA73_0209590</name>
    <name evidence="1" type="ORF">DA73_0400000705</name>
</gene>
<evidence type="ECO:0000313" key="2">
    <source>
        <dbReference type="EMBL" id="KIE11899.1"/>
    </source>
</evidence>
<proteinExistence type="predicted"/>
<keyword evidence="3" id="KW-1185">Reference proteome</keyword>
<dbReference type="AlphaFoldDB" id="A0A0C1R2T8"/>
<dbReference type="EMBL" id="JHEG04000001">
    <property type="protein sequence ID" value="KAF3884181.1"/>
    <property type="molecule type" value="Genomic_DNA"/>
</dbReference>
<evidence type="ECO:0008006" key="4">
    <source>
        <dbReference type="Google" id="ProtNLM"/>
    </source>
</evidence>
<protein>
    <recommendedName>
        <fullName evidence="4">HMA domain-containing protein</fullName>
    </recommendedName>
</protein>
<dbReference type="EMBL" id="JHEG02000037">
    <property type="protein sequence ID" value="KIE11899.1"/>
    <property type="molecule type" value="Genomic_DNA"/>
</dbReference>